<reference evidence="1 2" key="1">
    <citation type="journal article" date="2014" name="Nature">
        <title>The genome of Eucalyptus grandis.</title>
        <authorList>
            <person name="Myburg A.A."/>
            <person name="Grattapaglia D."/>
            <person name="Tuskan G.A."/>
            <person name="Hellsten U."/>
            <person name="Hayes R.D."/>
            <person name="Grimwood J."/>
            <person name="Jenkins J."/>
            <person name="Lindquist E."/>
            <person name="Tice H."/>
            <person name="Bauer D."/>
            <person name="Goodstein D.M."/>
            <person name="Dubchak I."/>
            <person name="Poliakov A."/>
            <person name="Mizrachi E."/>
            <person name="Kullan A.R."/>
            <person name="Hussey S.G."/>
            <person name="Pinard D."/>
            <person name="van der Merwe K."/>
            <person name="Singh P."/>
            <person name="van Jaarsveld I."/>
            <person name="Silva-Junior O.B."/>
            <person name="Togawa R.C."/>
            <person name="Pappas M.R."/>
            <person name="Faria D.A."/>
            <person name="Sansaloni C.P."/>
            <person name="Petroli C.D."/>
            <person name="Yang X."/>
            <person name="Ranjan P."/>
            <person name="Tschaplinski T.J."/>
            <person name="Ye C.Y."/>
            <person name="Li T."/>
            <person name="Sterck L."/>
            <person name="Vanneste K."/>
            <person name="Murat F."/>
            <person name="Soler M."/>
            <person name="Clemente H.S."/>
            <person name="Saidi N."/>
            <person name="Cassan-Wang H."/>
            <person name="Dunand C."/>
            <person name="Hefer C.A."/>
            <person name="Bornberg-Bauer E."/>
            <person name="Kersting A.R."/>
            <person name="Vining K."/>
            <person name="Amarasinghe V."/>
            <person name="Ranik M."/>
            <person name="Naithani S."/>
            <person name="Elser J."/>
            <person name="Boyd A.E."/>
            <person name="Liston A."/>
            <person name="Spatafora J.W."/>
            <person name="Dharmwardhana P."/>
            <person name="Raja R."/>
            <person name="Sullivan C."/>
            <person name="Romanel E."/>
            <person name="Alves-Ferreira M."/>
            <person name="Kulheim C."/>
            <person name="Foley W."/>
            <person name="Carocha V."/>
            <person name="Paiva J."/>
            <person name="Kudrna D."/>
            <person name="Brommonschenkel S.H."/>
            <person name="Pasquali G."/>
            <person name="Byrne M."/>
            <person name="Rigault P."/>
            <person name="Tibbits J."/>
            <person name="Spokevicius A."/>
            <person name="Jones R.C."/>
            <person name="Steane D.A."/>
            <person name="Vaillancourt R.E."/>
            <person name="Potts B.M."/>
            <person name="Joubert F."/>
            <person name="Barry K."/>
            <person name="Pappas G.J."/>
            <person name="Strauss S.H."/>
            <person name="Jaiswal P."/>
            <person name="Grima-Pettenati J."/>
            <person name="Salse J."/>
            <person name="Van de Peer Y."/>
            <person name="Rokhsar D.S."/>
            <person name="Schmutz J."/>
        </authorList>
    </citation>
    <scope>NUCLEOTIDE SEQUENCE [LARGE SCALE GENOMIC DNA]</scope>
    <source>
        <strain evidence="2">cv. BRASUZ1</strain>
        <tissue evidence="1">Leaf extractions</tissue>
    </source>
</reference>
<accession>A0ACC3JVU1</accession>
<evidence type="ECO:0000313" key="1">
    <source>
        <dbReference type="EMBL" id="KAK3418385.1"/>
    </source>
</evidence>
<dbReference type="Proteomes" id="UP000030711">
    <property type="component" value="Chromosome 8"/>
</dbReference>
<feature type="non-terminal residue" evidence="1">
    <location>
        <position position="419"/>
    </location>
</feature>
<protein>
    <submittedName>
        <fullName evidence="1">Uncharacterized protein</fullName>
    </submittedName>
</protein>
<evidence type="ECO:0000313" key="2">
    <source>
        <dbReference type="Proteomes" id="UP000030711"/>
    </source>
</evidence>
<sequence length="419" mass="45077">ADNVWQLTAAALVGLQSIPGLVIFYGRMVKGKWAVDSAFMAFYAFTAILVCWVGLPYVVRGESSALPRETGRGAGRGVPTGCVFTAITLILVASVLLGRMNFRAWMLFVPLWLTCSYRVAAYSIWCPDGWSARLGVINSAAGYVIHLSSGVAGFTAAYWVGPREDKDREHSPPNNLILMLAGAGLLWMGWTGFNGGAPFAASSTASLAVLNTHVCTAMSSLMWLILDSFLFSKPSMVGAVNGMITGLVCITPAAGLVQGWAAILMGVASGCVPWYTMTVLHNRVELLRQVDNPMSVFHTHAIPGTLGGVLTGFFAVPKLCRLFYMVPDWEKYGGRAYGLQDSTDNAGFRQMGVQLLGVGFIVCLNAATIKRDLLARLVVPLRLCEGKMRAGDEAVHGERRFALAGDGGRFEIAKNNSIY</sequence>
<organism evidence="1 2">
    <name type="scientific">Eucalyptus grandis</name>
    <name type="common">Flooded gum</name>
    <dbReference type="NCBI Taxonomy" id="71139"/>
    <lineage>
        <taxon>Eukaryota</taxon>
        <taxon>Viridiplantae</taxon>
        <taxon>Streptophyta</taxon>
        <taxon>Embryophyta</taxon>
        <taxon>Tracheophyta</taxon>
        <taxon>Spermatophyta</taxon>
        <taxon>Magnoliopsida</taxon>
        <taxon>eudicotyledons</taxon>
        <taxon>Gunneridae</taxon>
        <taxon>Pentapetalae</taxon>
        <taxon>rosids</taxon>
        <taxon>malvids</taxon>
        <taxon>Myrtales</taxon>
        <taxon>Myrtaceae</taxon>
        <taxon>Myrtoideae</taxon>
        <taxon>Eucalypteae</taxon>
        <taxon>Eucalyptus</taxon>
    </lineage>
</organism>
<gene>
    <name evidence="1" type="ORF">EUGRSUZ_H04341</name>
</gene>
<keyword evidence="2" id="KW-1185">Reference proteome</keyword>
<name>A0ACC3JVU1_EUCGR</name>
<feature type="non-terminal residue" evidence="1">
    <location>
        <position position="1"/>
    </location>
</feature>
<comment type="caution">
    <text evidence="1">The sequence shown here is derived from an EMBL/GenBank/DDBJ whole genome shotgun (WGS) entry which is preliminary data.</text>
</comment>
<dbReference type="EMBL" id="CM064442">
    <property type="protein sequence ID" value="KAK3418385.1"/>
    <property type="molecule type" value="Genomic_DNA"/>
</dbReference>
<proteinExistence type="predicted"/>